<dbReference type="InterPro" id="IPR057670">
    <property type="entry name" value="SH3_retrovirus"/>
</dbReference>
<name>A0A8T1ZME9_9BRAS</name>
<proteinExistence type="predicted"/>
<dbReference type="InterPro" id="IPR013103">
    <property type="entry name" value="RVT_2"/>
</dbReference>
<dbReference type="GO" id="GO:0015074">
    <property type="term" value="P:DNA integration"/>
    <property type="evidence" value="ECO:0007669"/>
    <property type="project" value="InterPro"/>
</dbReference>
<keyword evidence="3" id="KW-1185">Reference proteome</keyword>
<gene>
    <name evidence="2" type="ORF">ISN45_Aa05g013010</name>
</gene>
<dbReference type="Proteomes" id="UP000694240">
    <property type="component" value="Chromosome 10"/>
</dbReference>
<dbReference type="Pfam" id="PF07727">
    <property type="entry name" value="RVT_2"/>
    <property type="match status" value="1"/>
</dbReference>
<dbReference type="Pfam" id="PF25597">
    <property type="entry name" value="SH3_retrovirus"/>
    <property type="match status" value="1"/>
</dbReference>
<evidence type="ECO:0000259" key="1">
    <source>
        <dbReference type="PROSITE" id="PS50994"/>
    </source>
</evidence>
<accession>A0A8T1ZME9</accession>
<protein>
    <submittedName>
        <fullName evidence="2">Integrase catalytic core</fullName>
    </submittedName>
</protein>
<evidence type="ECO:0000313" key="3">
    <source>
        <dbReference type="Proteomes" id="UP000694240"/>
    </source>
</evidence>
<dbReference type="Pfam" id="PF14223">
    <property type="entry name" value="Retrotran_gag_2"/>
    <property type="match status" value="1"/>
</dbReference>
<evidence type="ECO:0000313" key="2">
    <source>
        <dbReference type="EMBL" id="KAG7559715.1"/>
    </source>
</evidence>
<dbReference type="PANTHER" id="PTHR11439">
    <property type="entry name" value="GAG-POL-RELATED RETROTRANSPOSON"/>
    <property type="match status" value="1"/>
</dbReference>
<dbReference type="CDD" id="cd09272">
    <property type="entry name" value="RNase_HI_RT_Ty1"/>
    <property type="match status" value="1"/>
</dbReference>
<dbReference type="PANTHER" id="PTHR11439:SF450">
    <property type="entry name" value="REVERSE TRANSCRIPTASE TY1_COPIA-TYPE DOMAIN-CONTAINING PROTEIN"/>
    <property type="match status" value="1"/>
</dbReference>
<sequence>MSLNSTAESSLIFNGSGPKTSVISLNLSKITKLTSANYLTWKLQVRATLEGHELHPFIEERTVSEPTVTNNNVSATNPLFVIWKRQDLLLYSALLGTLTLPVQALIARTTTSLELWNSLAKTFGQASRERIKALKSQLKHTTKGTQSVEAYMQSIITKSDQLALIGAPVPHEDLLDIITEASSSRKCIAHHRPLMPQSLPVTANATHYQPQSSMRGNYHGSSSARGNYRGGRGYQGKCQLCGTFGHSSRRCSQLASSMMMTHQSTAPPTTPADSAPWLLDSAASHHIASDLSTLSLHSPYTGSVEVRDLNTGAQILSGKAKQGVYEWPSNSSPSSLISAHSAVTKSTLDWHARLGHPFKALVENQFKTRITTLYSDNGGEYIALATLLVISGITHLTTPPHTPEHNGMAERRHRHIVETGLALLTHAGIAQTYWTYSFMAAVYLINRLPTPTLANLSPFQLLFQVDPNYQKLCTFGCLCYSWLRPYGQNKFSPKSTPCVFLGYSLTQSAYICLDVSTSHIYISRHVEFFEYVFPFSQLACNTLSFSSESSSPSHPIASFAPKFSRPLTTPSTPVTNPSPAAPTIAPTIAPLSSNGLTTDTHIVLDHNQEEPPPNTHPMTTRAKNNIHKPNPKYGLTVQLGELEPTSHSQALKDEKLPDGSIERYKSRLVAKGFHQRPGIDFSDTFSHVIKHASIRLVLGIDVARGWPLRQLDVNNAFLQGNLKDEVYMKQPVGFEDREDPHYVCRLRKAIYGLKQAPRAWYNELRLFLRQLGFTNSLGDASLFVFHKASVLIYILVYVDDIVVTWSGVKEVNSTIQALFDRFSLKDHGELSYFLGMEATRTSSGLSLTQTKYITDLVIRTKMVDAKPVTTPMSSATSLTATNRVKLSDPTSYRATVGSLQYLSLTRPDISFAVNRLSQFMHAPTSVHEEAMKRVLRYLPGTVTKGIFFSASTPLNLHAYSDADWAGDHDDYSSTGAYIVYLGKQPISWASRKLKGVARSSTEAEYQALTAAASEVKWLSSLLVELGIKSITTLTIFCDKIGATYLSANPVFHSRMKHLALDYHFVREQVQARTLRVSHICSADQLADALTKPLPRARFTDLAVKIGLRGRSSS</sequence>
<dbReference type="AlphaFoldDB" id="A0A8T1ZME9"/>
<organism evidence="2 3">
    <name type="scientific">Arabidopsis thaliana x Arabidopsis arenosa</name>
    <dbReference type="NCBI Taxonomy" id="1240361"/>
    <lineage>
        <taxon>Eukaryota</taxon>
        <taxon>Viridiplantae</taxon>
        <taxon>Streptophyta</taxon>
        <taxon>Embryophyta</taxon>
        <taxon>Tracheophyta</taxon>
        <taxon>Spermatophyta</taxon>
        <taxon>Magnoliopsida</taxon>
        <taxon>eudicotyledons</taxon>
        <taxon>Gunneridae</taxon>
        <taxon>Pentapetalae</taxon>
        <taxon>rosids</taxon>
        <taxon>malvids</taxon>
        <taxon>Brassicales</taxon>
        <taxon>Brassicaceae</taxon>
        <taxon>Camelineae</taxon>
        <taxon>Arabidopsis</taxon>
    </lineage>
</organism>
<dbReference type="InterPro" id="IPR001584">
    <property type="entry name" value="Integrase_cat-core"/>
</dbReference>
<reference evidence="2 3" key="1">
    <citation type="submission" date="2020-12" db="EMBL/GenBank/DDBJ databases">
        <title>Concerted genomic and epigenomic changes stabilize Arabidopsis allopolyploids.</title>
        <authorList>
            <person name="Chen Z."/>
        </authorList>
    </citation>
    <scope>NUCLEOTIDE SEQUENCE [LARGE SCALE GENOMIC DNA]</scope>
    <source>
        <strain evidence="2">Allo738</strain>
        <tissue evidence="2">Leaf</tissue>
    </source>
</reference>
<feature type="domain" description="Integrase catalytic" evidence="1">
    <location>
        <begin position="295"/>
        <end position="466"/>
    </location>
</feature>
<dbReference type="EMBL" id="JAEFBK010000010">
    <property type="protein sequence ID" value="KAG7559715.1"/>
    <property type="molecule type" value="Genomic_DNA"/>
</dbReference>
<dbReference type="PROSITE" id="PS50994">
    <property type="entry name" value="INTEGRASE"/>
    <property type="match status" value="1"/>
</dbReference>
<comment type="caution">
    <text evidence="2">The sequence shown here is derived from an EMBL/GenBank/DDBJ whole genome shotgun (WGS) entry which is preliminary data.</text>
</comment>